<dbReference type="CDD" id="cd06127">
    <property type="entry name" value="DEDDh"/>
    <property type="match status" value="1"/>
</dbReference>
<dbReference type="InterPro" id="IPR012337">
    <property type="entry name" value="RNaseH-like_sf"/>
</dbReference>
<gene>
    <name evidence="5" type="ORF">OCL06_03630</name>
</gene>
<evidence type="ECO:0000313" key="6">
    <source>
        <dbReference type="Proteomes" id="UP001209257"/>
    </source>
</evidence>
<evidence type="ECO:0000313" key="5">
    <source>
        <dbReference type="EMBL" id="MCU7553687.1"/>
    </source>
</evidence>
<reference evidence="6" key="1">
    <citation type="submission" date="2023-07" db="EMBL/GenBank/DDBJ databases">
        <title>Study on multiphase classification of strain Alteromonas salexigens isolated from the Yellow Sea.</title>
        <authorList>
            <person name="Sun L."/>
        </authorList>
    </citation>
    <scope>NUCLEOTIDE SEQUENCE [LARGE SCALE GENOMIC DNA]</scope>
    <source>
        <strain evidence="6">ASW11-19</strain>
    </source>
</reference>
<proteinExistence type="predicted"/>
<evidence type="ECO:0000256" key="1">
    <source>
        <dbReference type="ARBA" id="ARBA00022722"/>
    </source>
</evidence>
<comment type="caution">
    <text evidence="5">The sequence shown here is derived from an EMBL/GenBank/DDBJ whole genome shotgun (WGS) entry which is preliminary data.</text>
</comment>
<dbReference type="InterPro" id="IPR036397">
    <property type="entry name" value="RNaseH_sf"/>
</dbReference>
<organism evidence="5 6">
    <name type="scientific">Alteromonas salexigens</name>
    <dbReference type="NCBI Taxonomy" id="2982530"/>
    <lineage>
        <taxon>Bacteria</taxon>
        <taxon>Pseudomonadati</taxon>
        <taxon>Pseudomonadota</taxon>
        <taxon>Gammaproteobacteria</taxon>
        <taxon>Alteromonadales</taxon>
        <taxon>Alteromonadaceae</taxon>
        <taxon>Alteromonas/Salinimonas group</taxon>
        <taxon>Alteromonas</taxon>
    </lineage>
</organism>
<dbReference type="Gene3D" id="3.30.420.10">
    <property type="entry name" value="Ribonuclease H-like superfamily/Ribonuclease H"/>
    <property type="match status" value="1"/>
</dbReference>
<dbReference type="Pfam" id="PF00929">
    <property type="entry name" value="RNase_T"/>
    <property type="match status" value="1"/>
</dbReference>
<dbReference type="InterPro" id="IPR013520">
    <property type="entry name" value="Ribonucl_H"/>
</dbReference>
<keyword evidence="3 5" id="KW-0269">Exonuclease</keyword>
<evidence type="ECO:0000256" key="3">
    <source>
        <dbReference type="ARBA" id="ARBA00022839"/>
    </source>
</evidence>
<evidence type="ECO:0000256" key="2">
    <source>
        <dbReference type="ARBA" id="ARBA00022801"/>
    </source>
</evidence>
<evidence type="ECO:0000259" key="4">
    <source>
        <dbReference type="SMART" id="SM00479"/>
    </source>
</evidence>
<dbReference type="SMART" id="SM00479">
    <property type="entry name" value="EXOIII"/>
    <property type="match status" value="1"/>
</dbReference>
<keyword evidence="2" id="KW-0378">Hydrolase</keyword>
<dbReference type="GO" id="GO:0004527">
    <property type="term" value="F:exonuclease activity"/>
    <property type="evidence" value="ECO:0007669"/>
    <property type="project" value="UniProtKB-KW"/>
</dbReference>
<feature type="domain" description="Exonuclease" evidence="4">
    <location>
        <begin position="28"/>
        <end position="201"/>
    </location>
</feature>
<dbReference type="PANTHER" id="PTHR30231">
    <property type="entry name" value="DNA POLYMERASE III SUBUNIT EPSILON"/>
    <property type="match status" value="1"/>
</dbReference>
<protein>
    <submittedName>
        <fullName evidence="5">3'-5' exonuclease</fullName>
    </submittedName>
</protein>
<sequence>MNIWSRCCKWFSANVPAQWRNRLWQDVPLLAVDLELTSLNANTCGIVSAGWVAGQGGDIQLASASHRVVNTPSPLKQSPVIHGLTDRQVAEGAPLEEVLQSLLPYARTHMWVMHHSTLDWGALNRAFERCNIAIPGVVVLDTLDLMVYYLKKRYQMVPHDAVSLAGCRQQLGLPDAPAHNALEDAIATLQVWYALFEQLNGRNFMQVDDFLHTRAIKYKKIGRK</sequence>
<accession>A0ABT2VK86</accession>
<dbReference type="RefSeq" id="WP_262992392.1">
    <property type="nucleotide sequence ID" value="NZ_JAOTJC010000005.1"/>
</dbReference>
<dbReference type="PANTHER" id="PTHR30231:SF4">
    <property type="entry name" value="PROTEIN NEN2"/>
    <property type="match status" value="1"/>
</dbReference>
<keyword evidence="6" id="KW-1185">Reference proteome</keyword>
<dbReference type="EMBL" id="JAOTJC010000005">
    <property type="protein sequence ID" value="MCU7553687.1"/>
    <property type="molecule type" value="Genomic_DNA"/>
</dbReference>
<keyword evidence="1" id="KW-0540">Nuclease</keyword>
<name>A0ABT2VK86_9ALTE</name>
<dbReference type="SUPFAM" id="SSF53098">
    <property type="entry name" value="Ribonuclease H-like"/>
    <property type="match status" value="1"/>
</dbReference>
<dbReference type="Proteomes" id="UP001209257">
    <property type="component" value="Unassembled WGS sequence"/>
</dbReference>